<reference evidence="1 2" key="1">
    <citation type="submission" date="2016-10" db="EMBL/GenBank/DDBJ databases">
        <authorList>
            <person name="de Groot N.N."/>
        </authorList>
    </citation>
    <scope>NUCLEOTIDE SEQUENCE [LARGE SCALE GENOMIC DNA]</scope>
    <source>
        <strain evidence="1 2">CGMCC 4.5681</strain>
    </source>
</reference>
<proteinExistence type="predicted"/>
<evidence type="ECO:0000313" key="2">
    <source>
        <dbReference type="Proteomes" id="UP000198683"/>
    </source>
</evidence>
<dbReference type="RefSeq" id="WP_281191538.1">
    <property type="nucleotide sequence ID" value="NZ_FNFB01000011.1"/>
</dbReference>
<evidence type="ECO:0000313" key="1">
    <source>
        <dbReference type="EMBL" id="SDK78682.1"/>
    </source>
</evidence>
<protein>
    <submittedName>
        <fullName evidence="1">Uncharacterized protein</fullName>
    </submittedName>
</protein>
<gene>
    <name evidence="1" type="ORF">SAMN05421874_111100</name>
</gene>
<name>A0A1G9ER62_9ACTN</name>
<dbReference type="EMBL" id="FNFB01000011">
    <property type="protein sequence ID" value="SDK78682.1"/>
    <property type="molecule type" value="Genomic_DNA"/>
</dbReference>
<organism evidence="1 2">
    <name type="scientific">Nonomuraea maritima</name>
    <dbReference type="NCBI Taxonomy" id="683260"/>
    <lineage>
        <taxon>Bacteria</taxon>
        <taxon>Bacillati</taxon>
        <taxon>Actinomycetota</taxon>
        <taxon>Actinomycetes</taxon>
        <taxon>Streptosporangiales</taxon>
        <taxon>Streptosporangiaceae</taxon>
        <taxon>Nonomuraea</taxon>
    </lineage>
</organism>
<dbReference type="AlphaFoldDB" id="A0A1G9ER62"/>
<dbReference type="Proteomes" id="UP000198683">
    <property type="component" value="Unassembled WGS sequence"/>
</dbReference>
<accession>A0A1G9ER62</accession>
<keyword evidence="2" id="KW-1185">Reference proteome</keyword>
<sequence>MVVTTPEGVDSVACLNLVDGRISTIRLVRNPDKLTSIART</sequence>